<dbReference type="EMBL" id="CAJNOC010004730">
    <property type="protein sequence ID" value="CAF1031782.1"/>
    <property type="molecule type" value="Genomic_DNA"/>
</dbReference>
<protein>
    <submittedName>
        <fullName evidence="2">Uncharacterized protein</fullName>
    </submittedName>
</protein>
<feature type="transmembrane region" description="Helical" evidence="1">
    <location>
        <begin position="7"/>
        <end position="28"/>
    </location>
</feature>
<dbReference type="Gene3D" id="3.30.1360.180">
    <property type="match status" value="1"/>
</dbReference>
<gene>
    <name evidence="2" type="ORF">OXX778_LOCUS17904</name>
</gene>
<dbReference type="InterPro" id="IPR017850">
    <property type="entry name" value="Alkaline_phosphatase_core_sf"/>
</dbReference>
<dbReference type="SUPFAM" id="SSF53649">
    <property type="entry name" value="Alkaline phosphatase-like"/>
    <property type="match status" value="1"/>
</dbReference>
<evidence type="ECO:0000313" key="3">
    <source>
        <dbReference type="Proteomes" id="UP000663879"/>
    </source>
</evidence>
<proteinExistence type="predicted"/>
<feature type="transmembrane region" description="Helical" evidence="1">
    <location>
        <begin position="417"/>
        <end position="436"/>
    </location>
</feature>
<accession>A0A814J2X3</accession>
<dbReference type="Proteomes" id="UP000663879">
    <property type="component" value="Unassembled WGS sequence"/>
</dbReference>
<dbReference type="PANTHER" id="PTHR10151:SF126">
    <property type="entry name" value="ECTONUCLEOTIDE PYROPHOSPHATASE_PHOSPHODIESTERASE FAMILY MEMBER 7-LIKE"/>
    <property type="match status" value="1"/>
</dbReference>
<keyword evidence="1" id="KW-0812">Transmembrane</keyword>
<dbReference type="CDD" id="cd16018">
    <property type="entry name" value="Enpp"/>
    <property type="match status" value="1"/>
</dbReference>
<organism evidence="2 3">
    <name type="scientific">Brachionus calyciflorus</name>
    <dbReference type="NCBI Taxonomy" id="104777"/>
    <lineage>
        <taxon>Eukaryota</taxon>
        <taxon>Metazoa</taxon>
        <taxon>Spiralia</taxon>
        <taxon>Gnathifera</taxon>
        <taxon>Rotifera</taxon>
        <taxon>Eurotatoria</taxon>
        <taxon>Monogononta</taxon>
        <taxon>Pseudotrocha</taxon>
        <taxon>Ploima</taxon>
        <taxon>Brachionidae</taxon>
        <taxon>Brachionus</taxon>
    </lineage>
</organism>
<comment type="caution">
    <text evidence="2">The sequence shown here is derived from an EMBL/GenBank/DDBJ whole genome shotgun (WGS) entry which is preliminary data.</text>
</comment>
<sequence length="457" mass="52871">MRNNFVNIFNLIILISFTSASKLIFISFDGFRHDYIEMYDLYNIKKLFLNEGVHIKNGLKNAFTTVTFPNHLTLATGLYPETHGIVANSMYDPNLNETFYAFTTKDNDTKWFAQNDLTNPIWTLNQLQNGKSAIIGGFPGANVPFKAQRPFYSEDYKNQLDWYEKINRIISLFSNNSINLGVLYFPEPDETGHEFGPMSNEIKKILRDIDLILGYLVIRLQDSGMDDVNIIVSSDHGMDTASFNKSIDLSDYIDVNLFKSYGGLTQINIFPNDMKNLDFIYESLKQIPNYNVFKRDQVPERFNYKQNERIGPIVMFGDVGYETFRANRSQFNWKSWKGDHGGDNDVLSMHPVFIARGPIFKKNFTLTKIVNSVDVYPLMCHILGLKYGVINGTLQNISHLLVDDYTFLNFGYMIDNLLNMAFIILFLFLLILFFRIKTEFVNNKNKFTFNSTTTRIF</sequence>
<keyword evidence="1" id="KW-0472">Membrane</keyword>
<reference evidence="2" key="1">
    <citation type="submission" date="2021-02" db="EMBL/GenBank/DDBJ databases">
        <authorList>
            <person name="Nowell W R."/>
        </authorList>
    </citation>
    <scope>NUCLEOTIDE SEQUENCE</scope>
    <source>
        <strain evidence="2">Ploen Becks lab</strain>
    </source>
</reference>
<evidence type="ECO:0000256" key="1">
    <source>
        <dbReference type="SAM" id="Phobius"/>
    </source>
</evidence>
<name>A0A814J2X3_9BILA</name>
<dbReference type="Pfam" id="PF01663">
    <property type="entry name" value="Phosphodiest"/>
    <property type="match status" value="1"/>
</dbReference>
<evidence type="ECO:0000313" key="2">
    <source>
        <dbReference type="EMBL" id="CAF1031782.1"/>
    </source>
</evidence>
<dbReference type="AlphaFoldDB" id="A0A814J2X3"/>
<dbReference type="InterPro" id="IPR002591">
    <property type="entry name" value="Phosphodiest/P_Trfase"/>
</dbReference>
<dbReference type="OrthoDB" id="415411at2759"/>
<keyword evidence="3" id="KW-1185">Reference proteome</keyword>
<dbReference type="PANTHER" id="PTHR10151">
    <property type="entry name" value="ECTONUCLEOTIDE PYROPHOSPHATASE/PHOSPHODIESTERASE"/>
    <property type="match status" value="1"/>
</dbReference>
<dbReference type="Gene3D" id="3.40.720.10">
    <property type="entry name" value="Alkaline Phosphatase, subunit A"/>
    <property type="match status" value="1"/>
</dbReference>
<keyword evidence="1" id="KW-1133">Transmembrane helix</keyword>